<keyword evidence="4" id="KW-1185">Reference proteome</keyword>
<keyword evidence="2" id="KW-0238">DNA-binding</keyword>
<dbReference type="PANTHER" id="PTHR30408">
    <property type="entry name" value="TYPE-1 RESTRICTION ENZYME ECOKI SPECIFICITY PROTEIN"/>
    <property type="match status" value="1"/>
</dbReference>
<evidence type="ECO:0000256" key="1">
    <source>
        <dbReference type="ARBA" id="ARBA00022747"/>
    </source>
</evidence>
<sequence length="198" mass="23128">MNYLKSITNKKIKDFISEPIVLGKGILPRQYDDEGHYYYIAMSNIKKWKFESEDCKKVSDSFYANNINKNIKLNDILIARSGEGTIGKVALIEDDDVEGIFADFTMRVRLKEYNPKFAYYYFRSELFQYLIYTNKKGLGNNTNIFPGQIQELPILDFDQGQQTQIVNQIQAKINAQKVIDRQIREKCKEIEKIIKQAI</sequence>
<evidence type="ECO:0000256" key="2">
    <source>
        <dbReference type="ARBA" id="ARBA00023125"/>
    </source>
</evidence>
<dbReference type="SUPFAM" id="SSF116734">
    <property type="entry name" value="DNA methylase specificity domain"/>
    <property type="match status" value="1"/>
</dbReference>
<protein>
    <recommendedName>
        <fullName evidence="5">Type I restriction modification DNA specificity domain-containing protein</fullName>
    </recommendedName>
</protein>
<gene>
    <name evidence="3" type="ORF">H1S01_11280</name>
</gene>
<reference evidence="3 4" key="1">
    <citation type="submission" date="2020-07" db="EMBL/GenBank/DDBJ databases">
        <title>Draft whole-genome sequence of Heliobacterium chlorum DSM 3682, type strain.</title>
        <authorList>
            <person name="Kyndt J.A."/>
            <person name="Meyer T.E."/>
            <person name="Imhoff J.F."/>
        </authorList>
    </citation>
    <scope>NUCLEOTIDE SEQUENCE [LARGE SCALE GENOMIC DNA]</scope>
    <source>
        <strain evidence="3 4">DSM 3682</strain>
    </source>
</reference>
<dbReference type="Gene3D" id="3.90.220.20">
    <property type="entry name" value="DNA methylase specificity domains"/>
    <property type="match status" value="1"/>
</dbReference>
<dbReference type="Proteomes" id="UP000617402">
    <property type="component" value="Unassembled WGS sequence"/>
</dbReference>
<keyword evidence="1" id="KW-0680">Restriction system</keyword>
<evidence type="ECO:0008006" key="5">
    <source>
        <dbReference type="Google" id="ProtNLM"/>
    </source>
</evidence>
<dbReference type="EMBL" id="JACVHF010000010">
    <property type="protein sequence ID" value="MBC9785090.1"/>
    <property type="molecule type" value="Genomic_DNA"/>
</dbReference>
<dbReference type="InterPro" id="IPR044946">
    <property type="entry name" value="Restrct_endonuc_typeI_TRD_sf"/>
</dbReference>
<accession>A0ABR7T2U1</accession>
<name>A0ABR7T2U1_HELCL</name>
<proteinExistence type="predicted"/>
<evidence type="ECO:0000313" key="4">
    <source>
        <dbReference type="Proteomes" id="UP000617402"/>
    </source>
</evidence>
<evidence type="ECO:0000313" key="3">
    <source>
        <dbReference type="EMBL" id="MBC9785090.1"/>
    </source>
</evidence>
<dbReference type="PANTHER" id="PTHR30408:SF12">
    <property type="entry name" value="TYPE I RESTRICTION ENZYME MJAVIII SPECIFICITY SUBUNIT"/>
    <property type="match status" value="1"/>
</dbReference>
<dbReference type="InterPro" id="IPR052021">
    <property type="entry name" value="Type-I_RS_S_subunit"/>
</dbReference>
<organism evidence="3 4">
    <name type="scientific">Heliobacterium chlorum</name>
    <dbReference type="NCBI Taxonomy" id="2698"/>
    <lineage>
        <taxon>Bacteria</taxon>
        <taxon>Bacillati</taxon>
        <taxon>Bacillota</taxon>
        <taxon>Clostridia</taxon>
        <taxon>Eubacteriales</taxon>
        <taxon>Heliobacteriaceae</taxon>
        <taxon>Heliobacterium</taxon>
    </lineage>
</organism>
<comment type="caution">
    <text evidence="3">The sequence shown here is derived from an EMBL/GenBank/DDBJ whole genome shotgun (WGS) entry which is preliminary data.</text>
</comment>